<accession>A0ABT1RVG9</accession>
<comment type="caution">
    <text evidence="2">The sequence shown here is derived from an EMBL/GenBank/DDBJ whole genome shotgun (WGS) entry which is preliminary data.</text>
</comment>
<dbReference type="Pfam" id="PF00884">
    <property type="entry name" value="Sulfatase"/>
    <property type="match status" value="1"/>
</dbReference>
<gene>
    <name evidence="2" type="ORF">NE695_01935</name>
</gene>
<evidence type="ECO:0000313" key="3">
    <source>
        <dbReference type="Proteomes" id="UP001524473"/>
    </source>
</evidence>
<dbReference type="Proteomes" id="UP001524473">
    <property type="component" value="Unassembled WGS sequence"/>
</dbReference>
<sequence>MRVIMFDIDTLRSDHLGCYGYGRNTSPAIDSVAAEGVRFEDYYCPNAPCLPSRASLITGRYGIRNGVVGHGGTAADLRLQGESRHFTDDCSENGLFMQFRRAGMHTVSFSTFAERHSAWWFNAGFNECFNVGGRGGESAEAVTPHVLDWIERNGDQDSWFLHVHFWDPHTPYRAPESFGNPFADEPLPAPWITEEVFSEHLMHVGPHSANEIAMWDDSTSPQFPRHPGRLENMADMKDMIDQYDCGVRYTDDNIAQILDLLKKKGLYGDDLAVIITSDHGENMGELGIYGEHATADEPTCHIPMIIKWPGAKKNFVARGLHDNVDLLPTVQELLGTKIAGNYDYDGVSYAGTLLEGEDCARESVVLTQCCHVCQRSARFGDYLYVRTIHGGYHLLPREMLFNLKEDPHQQHNLAEEHPELCAQGARIVLDWTDEMMKKSDYAEDPLWTVMREGGPEHCRGMLESYIKRLEGTPRAGLISKLREQYPRG</sequence>
<keyword evidence="3" id="KW-1185">Reference proteome</keyword>
<dbReference type="EMBL" id="JANFZH010000003">
    <property type="protein sequence ID" value="MCQ4838671.1"/>
    <property type="molecule type" value="Genomic_DNA"/>
</dbReference>
<evidence type="ECO:0000313" key="2">
    <source>
        <dbReference type="EMBL" id="MCQ4838671.1"/>
    </source>
</evidence>
<proteinExistence type="predicted"/>
<dbReference type="RefSeq" id="WP_066867266.1">
    <property type="nucleotide sequence ID" value="NZ_CABKVV010000014.1"/>
</dbReference>
<dbReference type="Gene3D" id="3.40.720.10">
    <property type="entry name" value="Alkaline Phosphatase, subunit A"/>
    <property type="match status" value="1"/>
</dbReference>
<evidence type="ECO:0000259" key="1">
    <source>
        <dbReference type="Pfam" id="PF00884"/>
    </source>
</evidence>
<feature type="domain" description="Sulfatase N-terminal" evidence="1">
    <location>
        <begin position="8"/>
        <end position="335"/>
    </location>
</feature>
<reference evidence="2 3" key="1">
    <citation type="submission" date="2022-06" db="EMBL/GenBank/DDBJ databases">
        <title>Isolation of gut microbiota from human fecal samples.</title>
        <authorList>
            <person name="Pamer E.G."/>
            <person name="Barat B."/>
            <person name="Waligurski E."/>
            <person name="Medina S."/>
            <person name="Paddock L."/>
            <person name="Mostad J."/>
        </authorList>
    </citation>
    <scope>NUCLEOTIDE SEQUENCE [LARGE SCALE GENOMIC DNA]</scope>
    <source>
        <strain evidence="2 3">DFI.9.73</strain>
    </source>
</reference>
<dbReference type="InterPro" id="IPR000917">
    <property type="entry name" value="Sulfatase_N"/>
</dbReference>
<protein>
    <submittedName>
        <fullName evidence="2">Sulfatase-like hydrolase/transferase</fullName>
    </submittedName>
</protein>
<dbReference type="PANTHER" id="PTHR43751">
    <property type="entry name" value="SULFATASE"/>
    <property type="match status" value="1"/>
</dbReference>
<dbReference type="InterPro" id="IPR052701">
    <property type="entry name" value="GAG_Ulvan_Degrading_Sulfatases"/>
</dbReference>
<name>A0ABT1RVG9_9FIRM</name>
<dbReference type="InterPro" id="IPR017850">
    <property type="entry name" value="Alkaline_phosphatase_core_sf"/>
</dbReference>
<dbReference type="SUPFAM" id="SSF53649">
    <property type="entry name" value="Alkaline phosphatase-like"/>
    <property type="match status" value="1"/>
</dbReference>
<dbReference type="PANTHER" id="PTHR43751:SF3">
    <property type="entry name" value="SULFATASE N-TERMINAL DOMAIN-CONTAINING PROTEIN"/>
    <property type="match status" value="1"/>
</dbReference>
<dbReference type="GeneID" id="90533843"/>
<dbReference type="CDD" id="cd16148">
    <property type="entry name" value="sulfatase_like"/>
    <property type="match status" value="1"/>
</dbReference>
<organism evidence="2 3">
    <name type="scientific">Neglectibacter timonensis</name>
    <dbReference type="NCBI Taxonomy" id="1776382"/>
    <lineage>
        <taxon>Bacteria</taxon>
        <taxon>Bacillati</taxon>
        <taxon>Bacillota</taxon>
        <taxon>Clostridia</taxon>
        <taxon>Eubacteriales</taxon>
        <taxon>Oscillospiraceae</taxon>
        <taxon>Neglectibacter</taxon>
    </lineage>
</organism>